<dbReference type="InterPro" id="IPR050595">
    <property type="entry name" value="Bact_response_regulator"/>
</dbReference>
<dbReference type="Proteomes" id="UP000664288">
    <property type="component" value="Unassembled WGS sequence"/>
</dbReference>
<dbReference type="CDD" id="cd17574">
    <property type="entry name" value="REC_OmpR"/>
    <property type="match status" value="1"/>
</dbReference>
<keyword evidence="1 2" id="KW-0597">Phosphoprotein</keyword>
<feature type="domain" description="Response regulatory" evidence="3">
    <location>
        <begin position="3"/>
        <end position="116"/>
    </location>
</feature>
<dbReference type="EMBL" id="JAFMPY010000003">
    <property type="protein sequence ID" value="MBO0902789.1"/>
    <property type="molecule type" value="Genomic_DNA"/>
</dbReference>
<sequence>MARILVVEDEAMLLMLASIALEDHGYEVLTAANGRKGLEIVRHERIDVIVTDFMMPEMDGIAMLTALRAEGCPIPAIMTTAIPRNQLPTAGQGLFDLYVGKPYNEDLLAGSIGEMLERAPTG</sequence>
<dbReference type="RefSeq" id="WP_207349422.1">
    <property type="nucleotide sequence ID" value="NZ_JAFMPY010000003.1"/>
</dbReference>
<dbReference type="PANTHER" id="PTHR44591">
    <property type="entry name" value="STRESS RESPONSE REGULATOR PROTEIN 1"/>
    <property type="match status" value="1"/>
</dbReference>
<evidence type="ECO:0000313" key="5">
    <source>
        <dbReference type="Proteomes" id="UP000664288"/>
    </source>
</evidence>
<organism evidence="4 5">
    <name type="scientific">Jiella sonneratiae</name>
    <dbReference type="NCBI Taxonomy" id="2816856"/>
    <lineage>
        <taxon>Bacteria</taxon>
        <taxon>Pseudomonadati</taxon>
        <taxon>Pseudomonadota</taxon>
        <taxon>Alphaproteobacteria</taxon>
        <taxon>Hyphomicrobiales</taxon>
        <taxon>Aurantimonadaceae</taxon>
        <taxon>Jiella</taxon>
    </lineage>
</organism>
<dbReference type="Gene3D" id="3.40.50.2300">
    <property type="match status" value="1"/>
</dbReference>
<gene>
    <name evidence="4" type="ORF">J1C47_03995</name>
</gene>
<reference evidence="4 5" key="1">
    <citation type="submission" date="2021-03" db="EMBL/GenBank/DDBJ databases">
        <title>Whole genome sequence of Jiella sp. MQZ13P-4.</title>
        <authorList>
            <person name="Tuo L."/>
        </authorList>
    </citation>
    <scope>NUCLEOTIDE SEQUENCE [LARGE SCALE GENOMIC DNA]</scope>
    <source>
        <strain evidence="4 5">MQZ13P-4</strain>
    </source>
</reference>
<dbReference type="InterPro" id="IPR001789">
    <property type="entry name" value="Sig_transdc_resp-reg_receiver"/>
</dbReference>
<comment type="caution">
    <text evidence="4">The sequence shown here is derived from an EMBL/GenBank/DDBJ whole genome shotgun (WGS) entry which is preliminary data.</text>
</comment>
<dbReference type="SUPFAM" id="SSF52172">
    <property type="entry name" value="CheY-like"/>
    <property type="match status" value="1"/>
</dbReference>
<evidence type="ECO:0000256" key="1">
    <source>
        <dbReference type="ARBA" id="ARBA00022553"/>
    </source>
</evidence>
<keyword evidence="5" id="KW-1185">Reference proteome</keyword>
<feature type="modified residue" description="4-aspartylphosphate" evidence="2">
    <location>
        <position position="52"/>
    </location>
</feature>
<proteinExistence type="predicted"/>
<dbReference type="Pfam" id="PF00072">
    <property type="entry name" value="Response_reg"/>
    <property type="match status" value="1"/>
</dbReference>
<dbReference type="PROSITE" id="PS50110">
    <property type="entry name" value="RESPONSE_REGULATORY"/>
    <property type="match status" value="1"/>
</dbReference>
<dbReference type="SMART" id="SM00448">
    <property type="entry name" value="REC"/>
    <property type="match status" value="1"/>
</dbReference>
<protein>
    <submittedName>
        <fullName evidence="4">Response regulator</fullName>
    </submittedName>
</protein>
<name>A0ABS3IZD8_9HYPH</name>
<dbReference type="PANTHER" id="PTHR44591:SF18">
    <property type="entry name" value="REGULATORY PROTEIN"/>
    <property type="match status" value="1"/>
</dbReference>
<evidence type="ECO:0000256" key="2">
    <source>
        <dbReference type="PROSITE-ProRule" id="PRU00169"/>
    </source>
</evidence>
<accession>A0ABS3IZD8</accession>
<dbReference type="InterPro" id="IPR011006">
    <property type="entry name" value="CheY-like_superfamily"/>
</dbReference>
<evidence type="ECO:0000259" key="3">
    <source>
        <dbReference type="PROSITE" id="PS50110"/>
    </source>
</evidence>
<evidence type="ECO:0000313" key="4">
    <source>
        <dbReference type="EMBL" id="MBO0902789.1"/>
    </source>
</evidence>